<evidence type="ECO:0000259" key="3">
    <source>
        <dbReference type="Pfam" id="PF23336"/>
    </source>
</evidence>
<dbReference type="RefSeq" id="WP_256409378.1">
    <property type="nucleotide sequence ID" value="NZ_JANHDN010000005.1"/>
</dbReference>
<feature type="domain" description="Transcriptional regulator TbsP N-terminal" evidence="2">
    <location>
        <begin position="43"/>
        <end position="138"/>
    </location>
</feature>
<comment type="caution">
    <text evidence="4">The sequence shown here is derived from an EMBL/GenBank/DDBJ whole genome shotgun (WGS) entry which is preliminary data.</text>
</comment>
<evidence type="ECO:0000259" key="2">
    <source>
        <dbReference type="Pfam" id="PF19138"/>
    </source>
</evidence>
<reference evidence="4 5" key="1">
    <citation type="journal article" date="2019" name="Int. J. Syst. Evol. Microbiol.">
        <title>The Global Catalogue of Microorganisms (GCM) 10K type strain sequencing project: providing services to taxonomists for standard genome sequencing and annotation.</title>
        <authorList>
            <consortium name="The Broad Institute Genomics Platform"/>
            <consortium name="The Broad Institute Genome Sequencing Center for Infectious Disease"/>
            <person name="Wu L."/>
            <person name="Ma J."/>
        </authorList>
    </citation>
    <scope>NUCLEOTIDE SEQUENCE [LARGE SCALE GENOMIC DNA]</scope>
    <source>
        <strain evidence="4 5">CGMCC 1.12554</strain>
    </source>
</reference>
<protein>
    <submittedName>
        <fullName evidence="4">DUF5821 family protein</fullName>
    </submittedName>
</protein>
<dbReference type="Pfam" id="PF19138">
    <property type="entry name" value="TbsP_N"/>
    <property type="match status" value="1"/>
</dbReference>
<gene>
    <name evidence="4" type="ORF">ACFQMF_06765</name>
</gene>
<accession>A0ABD6AJQ1</accession>
<dbReference type="InterPro" id="IPR056163">
    <property type="entry name" value="TbsP_C"/>
</dbReference>
<organism evidence="4 5">
    <name type="scientific">Halorubrum rutilum</name>
    <dbReference type="NCBI Taxonomy" id="1364933"/>
    <lineage>
        <taxon>Archaea</taxon>
        <taxon>Methanobacteriati</taxon>
        <taxon>Methanobacteriota</taxon>
        <taxon>Stenosarchaea group</taxon>
        <taxon>Halobacteria</taxon>
        <taxon>Halobacteriales</taxon>
        <taxon>Haloferacaceae</taxon>
        <taxon>Halorubrum</taxon>
    </lineage>
</organism>
<dbReference type="Proteomes" id="UP001596545">
    <property type="component" value="Unassembled WGS sequence"/>
</dbReference>
<evidence type="ECO:0000256" key="1">
    <source>
        <dbReference type="SAM" id="MobiDB-lite"/>
    </source>
</evidence>
<evidence type="ECO:0000313" key="4">
    <source>
        <dbReference type="EMBL" id="MFC7324281.1"/>
    </source>
</evidence>
<dbReference type="Pfam" id="PF23336">
    <property type="entry name" value="HTH_TbsP_C"/>
    <property type="match status" value="1"/>
</dbReference>
<feature type="domain" description="Transcriptional regulator TbsP-like C-terminal" evidence="3">
    <location>
        <begin position="177"/>
        <end position="291"/>
    </location>
</feature>
<dbReference type="AlphaFoldDB" id="A0ABD6AJQ1"/>
<evidence type="ECO:0000313" key="5">
    <source>
        <dbReference type="Proteomes" id="UP001596545"/>
    </source>
</evidence>
<proteinExistence type="predicted"/>
<dbReference type="InterPro" id="IPR043859">
    <property type="entry name" value="TbsP-like_N"/>
</dbReference>
<keyword evidence="5" id="KW-1185">Reference proteome</keyword>
<dbReference type="EMBL" id="JBHTBL010000005">
    <property type="protein sequence ID" value="MFC7324281.1"/>
    <property type="molecule type" value="Genomic_DNA"/>
</dbReference>
<sequence length="310" mass="32332">MPPEPTLPFADGRGAIGDLADPVLADPSPPLLTAVIEAYREAAPAVVEPDLSTLRGLTSTEGAPGPSPDSPVSELPTLTVLATDRAIDAVVDEFRRASRLAALAEAGVLDLRTLSEPQPNPALVGRETGHVLVAVGGREDGDATATWCRVGDDPALRERYVPLVEAAEGRRPRAPSRRRVYESVRERCGVAVADDVVRAFDAGVVEGPGGDAVGGDPLDLAGARRRAYVAGARRGALDRDLRRAFEDAGLGSSATFTRVKRKLRESGLLGTESVPQPVGRPRERLVARGALAEADGPGEAVAAAATAVER</sequence>
<name>A0ABD6AJQ1_9EURY</name>
<feature type="region of interest" description="Disordered" evidence="1">
    <location>
        <begin position="55"/>
        <end position="74"/>
    </location>
</feature>